<feature type="non-terminal residue" evidence="4">
    <location>
        <position position="1044"/>
    </location>
</feature>
<feature type="compositionally biased region" description="Basic and acidic residues" evidence="1">
    <location>
        <begin position="783"/>
        <end position="792"/>
    </location>
</feature>
<evidence type="ECO:0000313" key="5">
    <source>
        <dbReference type="EMBL" id="CAF3708689.1"/>
    </source>
</evidence>
<dbReference type="GO" id="GO:0005096">
    <property type="term" value="F:GTPase activator activity"/>
    <property type="evidence" value="ECO:0007669"/>
    <property type="project" value="TreeGrafter"/>
</dbReference>
<dbReference type="GO" id="GO:0008361">
    <property type="term" value="P:regulation of cell size"/>
    <property type="evidence" value="ECO:0007669"/>
    <property type="project" value="TreeGrafter"/>
</dbReference>
<dbReference type="InterPro" id="IPR000198">
    <property type="entry name" value="RhoGAP_dom"/>
</dbReference>
<dbReference type="InterPro" id="IPR008936">
    <property type="entry name" value="Rho_GTPase_activation_prot"/>
</dbReference>
<evidence type="ECO:0000259" key="3">
    <source>
        <dbReference type="PROSITE" id="PS51853"/>
    </source>
</evidence>
<comment type="caution">
    <text evidence="4">The sequence shown here is derived from an EMBL/GenBank/DDBJ whole genome shotgun (WGS) entry which is preliminary data.</text>
</comment>
<dbReference type="PROSITE" id="PS50238">
    <property type="entry name" value="RHOGAP"/>
    <property type="match status" value="1"/>
</dbReference>
<dbReference type="Proteomes" id="UP000682733">
    <property type="component" value="Unassembled WGS sequence"/>
</dbReference>
<organism evidence="4 6">
    <name type="scientific">Didymodactylos carnosus</name>
    <dbReference type="NCBI Taxonomy" id="1234261"/>
    <lineage>
        <taxon>Eukaryota</taxon>
        <taxon>Metazoa</taxon>
        <taxon>Spiralia</taxon>
        <taxon>Gnathifera</taxon>
        <taxon>Rotifera</taxon>
        <taxon>Eurotatoria</taxon>
        <taxon>Bdelloidea</taxon>
        <taxon>Philodinida</taxon>
        <taxon>Philodinidae</taxon>
        <taxon>Didymodactylos</taxon>
    </lineage>
</organism>
<dbReference type="EMBL" id="CAJNOK010004288">
    <property type="protein sequence ID" value="CAF0932509.1"/>
    <property type="molecule type" value="Genomic_DNA"/>
</dbReference>
<reference evidence="4" key="1">
    <citation type="submission" date="2021-02" db="EMBL/GenBank/DDBJ databases">
        <authorList>
            <person name="Nowell W R."/>
        </authorList>
    </citation>
    <scope>NUCLEOTIDE SEQUENCE</scope>
</reference>
<dbReference type="Gene3D" id="1.10.555.10">
    <property type="entry name" value="Rho GTPase activation protein"/>
    <property type="match status" value="1"/>
</dbReference>
<feature type="region of interest" description="Disordered" evidence="1">
    <location>
        <begin position="643"/>
        <end position="732"/>
    </location>
</feature>
<feature type="domain" description="PG2 pseudoGTPase" evidence="3">
    <location>
        <begin position="146"/>
        <end position="315"/>
    </location>
</feature>
<dbReference type="GO" id="GO:0050770">
    <property type="term" value="P:regulation of axonogenesis"/>
    <property type="evidence" value="ECO:0007669"/>
    <property type="project" value="TreeGrafter"/>
</dbReference>
<feature type="region of interest" description="Disordered" evidence="1">
    <location>
        <begin position="782"/>
        <end position="802"/>
    </location>
</feature>
<dbReference type="AlphaFoldDB" id="A0A8S2DN12"/>
<proteinExistence type="predicted"/>
<evidence type="ECO:0000313" key="6">
    <source>
        <dbReference type="Proteomes" id="UP000677228"/>
    </source>
</evidence>
<evidence type="ECO:0000313" key="4">
    <source>
        <dbReference type="EMBL" id="CAF0932509.1"/>
    </source>
</evidence>
<dbReference type="InterPro" id="IPR039006">
    <property type="entry name" value="RhoGAP_pG2"/>
</dbReference>
<evidence type="ECO:0000256" key="1">
    <source>
        <dbReference type="SAM" id="MobiDB-lite"/>
    </source>
</evidence>
<feature type="domain" description="Rho-GAP" evidence="2">
    <location>
        <begin position="847"/>
        <end position="1036"/>
    </location>
</feature>
<dbReference type="PANTHER" id="PTHR46005">
    <property type="entry name" value="RHO GTPASE-ACTIVATING PROTEIN 190"/>
    <property type="match status" value="1"/>
</dbReference>
<protein>
    <recommendedName>
        <fullName evidence="7">Rho-GAP domain-containing protein</fullName>
    </recommendedName>
</protein>
<dbReference type="GO" id="GO:0007266">
    <property type="term" value="P:Rho protein signal transduction"/>
    <property type="evidence" value="ECO:0007669"/>
    <property type="project" value="TreeGrafter"/>
</dbReference>
<dbReference type="PANTHER" id="PTHR46005:SF4">
    <property type="entry name" value="RHO GTPASE-ACTIVATING PROTEIN 190"/>
    <property type="match status" value="1"/>
</dbReference>
<name>A0A8S2DN12_9BILA</name>
<feature type="compositionally biased region" description="Low complexity" evidence="1">
    <location>
        <begin position="643"/>
        <end position="659"/>
    </location>
</feature>
<dbReference type="SUPFAM" id="SSF48350">
    <property type="entry name" value="GTPase activation domain, GAP"/>
    <property type="match status" value="1"/>
</dbReference>
<dbReference type="GO" id="GO:0005829">
    <property type="term" value="C:cytosol"/>
    <property type="evidence" value="ECO:0007669"/>
    <property type="project" value="TreeGrafter"/>
</dbReference>
<sequence length="1044" mass="118462">RLLTSNDDKTKKIENLDGCILVSPNGRQLLSELIKNQENSENDESIFQDILIMSLFSQFDNDETFSSPSTSLSVHPNNELYSSFSTHPSSSDIPNNSEHFSVPFSYSIPTFDQLKTCIETLLTYQKPPTSKINNHSIKKENKVDLKILFCLMCGANDAENISILVEKILERLKINTCSKVYSNSFVIETFLGKIRRKIEFVFTSFHSVFSVKLNKFDGFILLYNSDRCAASNTIRYVMKYISDKLYNKSDDVMINSDHLPVSLPPLFLLSCLNDNTKSNVMLINHKMNNVEQSQQQQKYSIQNGISNKHNDEEKNERKDLIHFHAETVHDFVENHLLSFLYNCWGSRRSDENDNIDNNTSSDHLLAGVTSYFAQQSSTYTTSTTNLMTCSLERNINNRIRKHDHFLSPSTISSLTKSNEHSPSHTATLTPRNMNIADTVLCYRSYPHLSSINPDDMISMIKDPSNFTIVPTTPVDNDLCSPLTSSTTSMCTPQHVKKSNSMRFPQLLDHPKDKSHSSTNGLILKKNENSKQEMKLVTNDRNLVHRGSVQVKVPLAIPEIIEFNDNHMLELTIEPTTTTTTNANDEAMTTSLTDSSMVQMTHANYFIYYYGDNSENIFSQIRFRANTDSSIDNSSSDERIKAATLTSPSLSQQSTTNLQRKSSDRKSKRIRNAKKSDNGLGSSTEIYKKTGSDDEIVDGKKQKKKRRPSFKRRKKTGYDTTQTDSGIDSHSKDAHLAKTEITIVSNEEDSSVGDYAKDSKNTSIEELEERPTANWIRRQLQHFARRDKSESKNRSSGTSSATTITLITPPSYVPRYTATVTSTPSGHVPLSSPSVLTDSNKHHYAERIPLSKCVLSPETDVPRFIENCISFIEKYGLSCEGLYRVSGYRNQVDLVIKSLIDDPGCDLHVLEVPASAVATAFKEMMRRLHEPILSLDLFNDCKNLTISQLQEQQFLPLKQAFKHITHVNYMTTKFIFKHLNFVSQHAESTHMDSSNLSLMWWPNLYQPKFTDLPMAGETCQKIKPLVQAIIENYSIIFDDNIKQHH</sequence>
<dbReference type="InterPro" id="IPR051978">
    <property type="entry name" value="Rho-GAP_domain"/>
</dbReference>
<dbReference type="EMBL" id="CAJOBA010004290">
    <property type="protein sequence ID" value="CAF3708689.1"/>
    <property type="molecule type" value="Genomic_DNA"/>
</dbReference>
<evidence type="ECO:0008006" key="7">
    <source>
        <dbReference type="Google" id="ProtNLM"/>
    </source>
</evidence>
<dbReference type="Pfam" id="PF19518">
    <property type="entry name" value="RhoGAP_pG1_pG2"/>
    <property type="match status" value="1"/>
</dbReference>
<dbReference type="InterPro" id="IPR045786">
    <property type="entry name" value="RhoGAP_pG1_pG2"/>
</dbReference>
<gene>
    <name evidence="4" type="ORF">OVA965_LOCUS11214</name>
    <name evidence="5" type="ORF">TMI583_LOCUS11210</name>
</gene>
<dbReference type="PROSITE" id="PS51853">
    <property type="entry name" value="PG2"/>
    <property type="match status" value="1"/>
</dbReference>
<dbReference type="SMART" id="SM00324">
    <property type="entry name" value="RhoGAP"/>
    <property type="match status" value="1"/>
</dbReference>
<evidence type="ECO:0000259" key="2">
    <source>
        <dbReference type="PROSITE" id="PS50238"/>
    </source>
</evidence>
<dbReference type="Pfam" id="PF00620">
    <property type="entry name" value="RhoGAP"/>
    <property type="match status" value="1"/>
</dbReference>
<feature type="region of interest" description="Disordered" evidence="1">
    <location>
        <begin position="410"/>
        <end position="429"/>
    </location>
</feature>
<feature type="compositionally biased region" description="Basic and acidic residues" evidence="1">
    <location>
        <begin position="685"/>
        <end position="699"/>
    </location>
</feature>
<feature type="compositionally biased region" description="Basic residues" evidence="1">
    <location>
        <begin position="700"/>
        <end position="714"/>
    </location>
</feature>
<accession>A0A8S2DN12</accession>
<dbReference type="Proteomes" id="UP000677228">
    <property type="component" value="Unassembled WGS sequence"/>
</dbReference>
<feature type="compositionally biased region" description="Polar residues" evidence="1">
    <location>
        <begin position="793"/>
        <end position="802"/>
    </location>
</feature>